<evidence type="ECO:0000259" key="7">
    <source>
        <dbReference type="Pfam" id="PF02743"/>
    </source>
</evidence>
<feature type="transmembrane region" description="Helical" evidence="6">
    <location>
        <begin position="202"/>
        <end position="227"/>
    </location>
</feature>
<dbReference type="EMBL" id="BARS01033139">
    <property type="protein sequence ID" value="GAG22501.1"/>
    <property type="molecule type" value="Genomic_DNA"/>
</dbReference>
<keyword evidence="5 6" id="KW-0472">Membrane</keyword>
<organism evidence="8">
    <name type="scientific">marine sediment metagenome</name>
    <dbReference type="NCBI Taxonomy" id="412755"/>
    <lineage>
        <taxon>unclassified sequences</taxon>
        <taxon>metagenomes</taxon>
        <taxon>ecological metagenomes</taxon>
    </lineage>
</organism>
<comment type="caution">
    <text evidence="8">The sequence shown here is derived from an EMBL/GenBank/DDBJ whole genome shotgun (WGS) entry which is preliminary data.</text>
</comment>
<dbReference type="Gene3D" id="3.30.450.20">
    <property type="entry name" value="PAS domain"/>
    <property type="match status" value="2"/>
</dbReference>
<evidence type="ECO:0000256" key="5">
    <source>
        <dbReference type="ARBA" id="ARBA00023136"/>
    </source>
</evidence>
<feature type="non-terminal residue" evidence="8">
    <location>
        <position position="261"/>
    </location>
</feature>
<evidence type="ECO:0000256" key="6">
    <source>
        <dbReference type="SAM" id="Phobius"/>
    </source>
</evidence>
<dbReference type="AlphaFoldDB" id="X0XC39"/>
<evidence type="ECO:0000313" key="8">
    <source>
        <dbReference type="EMBL" id="GAG22501.1"/>
    </source>
</evidence>
<gene>
    <name evidence="8" type="ORF">S01H1_51357</name>
</gene>
<keyword evidence="3 6" id="KW-0812">Transmembrane</keyword>
<feature type="non-terminal residue" evidence="8">
    <location>
        <position position="1"/>
    </location>
</feature>
<evidence type="ECO:0000256" key="2">
    <source>
        <dbReference type="ARBA" id="ARBA00022475"/>
    </source>
</evidence>
<dbReference type="InterPro" id="IPR029151">
    <property type="entry name" value="Sensor-like_sf"/>
</dbReference>
<evidence type="ECO:0000256" key="1">
    <source>
        <dbReference type="ARBA" id="ARBA00004651"/>
    </source>
</evidence>
<accession>X0XC39</accession>
<sequence>LDRYRNALLADVCYLMDRAGVTVASSNRDSPKSFVGKDYSFRPYFQKALEGEPAVYLAKGVTSGERGFYVSFPVVRAADPGGFVLGVAVAKGRLDDLSLQFRSRPYVFLLSPEGVIFVSSRPDWVFRTIRPLSETQKETLRSSMQFGSGPWEAAGFDDFDATRSTLTIRGQRYSFVRVPVPSLPGWTLLFVEAATQIPSVRFVIILIFVGFFLILSIVIVFLFRFWLDAVQISSSEVLYEGLVEGIKDGIELYDHSGRCLS</sequence>
<dbReference type="Pfam" id="PF02743">
    <property type="entry name" value="dCache_1"/>
    <property type="match status" value="1"/>
</dbReference>
<keyword evidence="2" id="KW-1003">Cell membrane</keyword>
<evidence type="ECO:0000256" key="4">
    <source>
        <dbReference type="ARBA" id="ARBA00022989"/>
    </source>
</evidence>
<comment type="subcellular location">
    <subcellularLocation>
        <location evidence="1">Cell membrane</location>
        <topology evidence="1">Multi-pass membrane protein</topology>
    </subcellularLocation>
</comment>
<evidence type="ECO:0000256" key="3">
    <source>
        <dbReference type="ARBA" id="ARBA00022692"/>
    </source>
</evidence>
<dbReference type="InterPro" id="IPR033479">
    <property type="entry name" value="dCache_1"/>
</dbReference>
<reference evidence="8" key="1">
    <citation type="journal article" date="2014" name="Front. Microbiol.">
        <title>High frequency of phylogenetically diverse reductive dehalogenase-homologous genes in deep subseafloor sedimentary metagenomes.</title>
        <authorList>
            <person name="Kawai M."/>
            <person name="Futagami T."/>
            <person name="Toyoda A."/>
            <person name="Takaki Y."/>
            <person name="Nishi S."/>
            <person name="Hori S."/>
            <person name="Arai W."/>
            <person name="Tsubouchi T."/>
            <person name="Morono Y."/>
            <person name="Uchiyama I."/>
            <person name="Ito T."/>
            <person name="Fujiyama A."/>
            <person name="Inagaki F."/>
            <person name="Takami H."/>
        </authorList>
    </citation>
    <scope>NUCLEOTIDE SEQUENCE</scope>
    <source>
        <strain evidence="8">Expedition CK06-06</strain>
    </source>
</reference>
<keyword evidence="4 6" id="KW-1133">Transmembrane helix</keyword>
<dbReference type="SUPFAM" id="SSF103190">
    <property type="entry name" value="Sensory domain-like"/>
    <property type="match status" value="1"/>
</dbReference>
<feature type="domain" description="Cache" evidence="7">
    <location>
        <begin position="11"/>
        <end position="189"/>
    </location>
</feature>
<protein>
    <recommendedName>
        <fullName evidence="7">Cache domain-containing protein</fullName>
    </recommendedName>
</protein>
<proteinExistence type="predicted"/>
<dbReference type="GO" id="GO:0005886">
    <property type="term" value="C:plasma membrane"/>
    <property type="evidence" value="ECO:0007669"/>
    <property type="project" value="UniProtKB-SubCell"/>
</dbReference>
<name>X0XC39_9ZZZZ</name>